<keyword evidence="11" id="KW-1185">Reference proteome</keyword>
<dbReference type="InterPro" id="IPR049942">
    <property type="entry name" value="DML1/Misato"/>
</dbReference>
<comment type="function">
    <text evidence="1">Involved in the partitioning of the mitochondrial organelle and mitochondrial DNA (mtDNA) inheritance.</text>
</comment>
<protein>
    <recommendedName>
        <fullName evidence="4">Protein DML1</fullName>
    </recommendedName>
    <alternativeName>
        <fullName evidence="5">Protein dml1</fullName>
    </alternativeName>
</protein>
<dbReference type="Gene3D" id="3.40.50.1440">
    <property type="entry name" value="Tubulin/FtsZ, GTPase domain"/>
    <property type="match status" value="1"/>
</dbReference>
<comment type="similarity">
    <text evidence="3">Belongs to the misato family.</text>
</comment>
<name>A0A232LMW3_9EURO</name>
<evidence type="ECO:0000259" key="9">
    <source>
        <dbReference type="Pfam" id="PF14881"/>
    </source>
</evidence>
<dbReference type="InterPro" id="IPR029209">
    <property type="entry name" value="DML1/Misato_tubulin"/>
</dbReference>
<dbReference type="Proteomes" id="UP000243515">
    <property type="component" value="Unassembled WGS sequence"/>
</dbReference>
<gene>
    <name evidence="10" type="ORF">Egran_06798</name>
</gene>
<comment type="caution">
    <text evidence="10">The sequence shown here is derived from an EMBL/GenBank/DDBJ whole genome shotgun (WGS) entry which is preliminary data.</text>
</comment>
<organism evidence="10 11">
    <name type="scientific">Elaphomyces granulatus</name>
    <dbReference type="NCBI Taxonomy" id="519963"/>
    <lineage>
        <taxon>Eukaryota</taxon>
        <taxon>Fungi</taxon>
        <taxon>Dikarya</taxon>
        <taxon>Ascomycota</taxon>
        <taxon>Pezizomycotina</taxon>
        <taxon>Eurotiomycetes</taxon>
        <taxon>Eurotiomycetidae</taxon>
        <taxon>Eurotiales</taxon>
        <taxon>Elaphomycetaceae</taxon>
        <taxon>Elaphomyces</taxon>
    </lineage>
</organism>
<reference evidence="10 11" key="1">
    <citation type="journal article" date="2015" name="Environ. Microbiol.">
        <title>Metagenome sequence of Elaphomyces granulatus from sporocarp tissue reveals Ascomycota ectomycorrhizal fingerprints of genome expansion and a Proteobacteria-rich microbiome.</title>
        <authorList>
            <person name="Quandt C.A."/>
            <person name="Kohler A."/>
            <person name="Hesse C.N."/>
            <person name="Sharpton T.J."/>
            <person name="Martin F."/>
            <person name="Spatafora J.W."/>
        </authorList>
    </citation>
    <scope>NUCLEOTIDE SEQUENCE [LARGE SCALE GENOMIC DNA]</scope>
    <source>
        <strain evidence="10 11">OSC145934</strain>
    </source>
</reference>
<dbReference type="EMBL" id="NPHW01006981">
    <property type="protein sequence ID" value="OXV05434.1"/>
    <property type="molecule type" value="Genomic_DNA"/>
</dbReference>
<dbReference type="AlphaFoldDB" id="A0A232LMW3"/>
<dbReference type="Pfam" id="PF10644">
    <property type="entry name" value="Misat_Tub_SegII"/>
    <property type="match status" value="1"/>
</dbReference>
<dbReference type="Pfam" id="PF14881">
    <property type="entry name" value="Tubulin_3"/>
    <property type="match status" value="1"/>
</dbReference>
<feature type="compositionally biased region" description="Polar residues" evidence="7">
    <location>
        <begin position="337"/>
        <end position="353"/>
    </location>
</feature>
<dbReference type="SUPFAM" id="SSF52490">
    <property type="entry name" value="Tubulin nucleotide-binding domain-like"/>
    <property type="match status" value="1"/>
</dbReference>
<accession>A0A232LMW3</accession>
<evidence type="ECO:0000256" key="6">
    <source>
        <dbReference type="ARBA" id="ARBA00023128"/>
    </source>
</evidence>
<evidence type="ECO:0000256" key="4">
    <source>
        <dbReference type="ARBA" id="ARBA00014097"/>
    </source>
</evidence>
<feature type="domain" description="Misato Segment II tubulin-like" evidence="8">
    <location>
        <begin position="2"/>
        <end position="114"/>
    </location>
</feature>
<evidence type="ECO:0000256" key="5">
    <source>
        <dbReference type="ARBA" id="ARBA00022030"/>
    </source>
</evidence>
<comment type="subcellular location">
    <subcellularLocation>
        <location evidence="2">Mitochondrion</location>
    </subcellularLocation>
</comment>
<evidence type="ECO:0000313" key="10">
    <source>
        <dbReference type="EMBL" id="OXV05434.1"/>
    </source>
</evidence>
<dbReference type="PANTHER" id="PTHR13391">
    <property type="entry name" value="MITOCHONDRIAL DISTRIBUTION REGULATOR MISATO"/>
    <property type="match status" value="1"/>
</dbReference>
<evidence type="ECO:0000259" key="8">
    <source>
        <dbReference type="Pfam" id="PF10644"/>
    </source>
</evidence>
<evidence type="ECO:0000256" key="7">
    <source>
        <dbReference type="SAM" id="MobiDB-lite"/>
    </source>
</evidence>
<sequence length="521" mass="59655">MHEIISLQFGQRSNYLATHFWNVQESYFTYNQEEQSPVDHDVHFRPGIGIDGIETFTPRTLIYDLKGGFGTLRKYNALYKSQQQASLPKGLWHGNEVVQQQPIITQNEYQRCLDEGVPPPQLSAETVRYWSDFNRVYYHPRSIVQLNDYELNSILMPFENWHVGEELFENLDKEQDLLDRDIRPFAEECDQLRALQIFTASDDAWGGFASKYVERLSDEYRRVGVWVWALEGREKMLKKQLNQTTNSARTLCAISPQSTIYCPILDPPYSLPSYLSIDLQSEWDTSALVSSAVETITMPTRLRHNGDFETSLIGEGGGLRRIFELQSAIIPERDDQINQPSNLAGKTPSATENEGNKVKVDMTTDFDIDFTVHNNPGKEQQVFNQVRVIRGLDESSEESLKDDPRLARKLGLHKGRPNVEMFVALFITLPFNNVPFQTHLRFPIIDSYPRNLFPRRNRDTGLGICAALTSSSRMGYMIKNMQTTVARTVAVAEREALVNGLGEIRELYEEGWMSDSDSVDD</sequence>
<evidence type="ECO:0000313" key="11">
    <source>
        <dbReference type="Proteomes" id="UP000243515"/>
    </source>
</evidence>
<dbReference type="InterPro" id="IPR019605">
    <property type="entry name" value="Misato_II_tubulin-like"/>
</dbReference>
<dbReference type="PANTHER" id="PTHR13391:SF0">
    <property type="entry name" value="PROTEIN MISATO HOMOLOG 1"/>
    <property type="match status" value="1"/>
</dbReference>
<evidence type="ECO:0000256" key="1">
    <source>
        <dbReference type="ARBA" id="ARBA00003757"/>
    </source>
</evidence>
<dbReference type="InterPro" id="IPR036525">
    <property type="entry name" value="Tubulin/FtsZ_GTPase_sf"/>
</dbReference>
<dbReference type="GO" id="GO:0007005">
    <property type="term" value="P:mitochondrion organization"/>
    <property type="evidence" value="ECO:0007669"/>
    <property type="project" value="InterPro"/>
</dbReference>
<dbReference type="GO" id="GO:0005739">
    <property type="term" value="C:mitochondrion"/>
    <property type="evidence" value="ECO:0007669"/>
    <property type="project" value="UniProtKB-SubCell"/>
</dbReference>
<evidence type="ECO:0000256" key="2">
    <source>
        <dbReference type="ARBA" id="ARBA00004173"/>
    </source>
</evidence>
<evidence type="ECO:0000256" key="3">
    <source>
        <dbReference type="ARBA" id="ARBA00008507"/>
    </source>
</evidence>
<dbReference type="OrthoDB" id="271881at2759"/>
<dbReference type="CDD" id="cd06060">
    <property type="entry name" value="misato"/>
    <property type="match status" value="1"/>
</dbReference>
<feature type="region of interest" description="Disordered" evidence="7">
    <location>
        <begin position="334"/>
        <end position="354"/>
    </location>
</feature>
<keyword evidence="6" id="KW-0496">Mitochondrion</keyword>
<feature type="domain" description="DML1/Misato tubulin" evidence="9">
    <location>
        <begin position="119"/>
        <end position="302"/>
    </location>
</feature>
<proteinExistence type="inferred from homology"/>